<evidence type="ECO:0000313" key="3">
    <source>
        <dbReference type="Proteomes" id="UP000315343"/>
    </source>
</evidence>
<evidence type="ECO:0008006" key="4">
    <source>
        <dbReference type="Google" id="ProtNLM"/>
    </source>
</evidence>
<comment type="caution">
    <text evidence="2">The sequence shown here is derived from an EMBL/GenBank/DDBJ whole genome shotgun (WGS) entry which is preliminary data.</text>
</comment>
<keyword evidence="1" id="KW-0812">Transmembrane</keyword>
<protein>
    <recommendedName>
        <fullName evidence="4">Pilus assembly protein Flp/PilA</fullName>
    </recommendedName>
</protein>
<dbReference type="Proteomes" id="UP000315343">
    <property type="component" value="Unassembled WGS sequence"/>
</dbReference>
<feature type="transmembrane region" description="Helical" evidence="1">
    <location>
        <begin position="19"/>
        <end position="37"/>
    </location>
</feature>
<evidence type="ECO:0000256" key="1">
    <source>
        <dbReference type="SAM" id="Phobius"/>
    </source>
</evidence>
<sequence length="53" mass="5936">MNNCYWIISEEDGQGMVEYSLILVLLVLSCIVGLELLGKVTYNLYNVVATKLP</sequence>
<gene>
    <name evidence="2" type="ORF">LY60_03503</name>
</gene>
<dbReference type="EMBL" id="VLKH01000014">
    <property type="protein sequence ID" value="TWH77027.1"/>
    <property type="molecule type" value="Genomic_DNA"/>
</dbReference>
<proteinExistence type="predicted"/>
<keyword evidence="1" id="KW-1133">Transmembrane helix</keyword>
<dbReference type="AlphaFoldDB" id="A0A562J1L0"/>
<organism evidence="2 3">
    <name type="scientific">Sedimentibacter saalensis</name>
    <dbReference type="NCBI Taxonomy" id="130788"/>
    <lineage>
        <taxon>Bacteria</taxon>
        <taxon>Bacillati</taxon>
        <taxon>Bacillota</taxon>
        <taxon>Tissierellia</taxon>
        <taxon>Sedimentibacter</taxon>
    </lineage>
</organism>
<keyword evidence="3" id="KW-1185">Reference proteome</keyword>
<accession>A0A562J1L0</accession>
<name>A0A562J1L0_9FIRM</name>
<reference evidence="2 3" key="1">
    <citation type="submission" date="2019-07" db="EMBL/GenBank/DDBJ databases">
        <title>Genomic Encyclopedia of Type Strains, Phase I: the one thousand microbial genomes (KMG-I) project.</title>
        <authorList>
            <person name="Kyrpides N."/>
        </authorList>
    </citation>
    <scope>NUCLEOTIDE SEQUENCE [LARGE SCALE GENOMIC DNA]</scope>
    <source>
        <strain evidence="2 3">DSM 13558</strain>
    </source>
</reference>
<evidence type="ECO:0000313" key="2">
    <source>
        <dbReference type="EMBL" id="TWH77027.1"/>
    </source>
</evidence>
<keyword evidence="1" id="KW-0472">Membrane</keyword>